<dbReference type="Gene3D" id="1.20.1250.20">
    <property type="entry name" value="MFS general substrate transporter like domains"/>
    <property type="match status" value="1"/>
</dbReference>
<feature type="transmembrane region" description="Helical" evidence="7">
    <location>
        <begin position="249"/>
        <end position="271"/>
    </location>
</feature>
<dbReference type="AlphaFoldDB" id="A0A125S9X5"/>
<evidence type="ECO:0000256" key="3">
    <source>
        <dbReference type="ARBA" id="ARBA00022692"/>
    </source>
</evidence>
<dbReference type="PANTHER" id="PTHR23515">
    <property type="entry name" value="HIGH-AFFINITY NITRATE TRANSPORTER 2.3"/>
    <property type="match status" value="1"/>
</dbReference>
<protein>
    <submittedName>
        <fullName evidence="8">Half-size NRT2.4</fullName>
    </submittedName>
</protein>
<proteinExistence type="evidence at transcript level"/>
<sequence length="426" mass="42422">MGAAGVAGAGGDCVELGGASETYSSQQGSCYLRHSSKRQVTATSFRAGLAQNAVSGVTDAVTGSGGGAATVWHYVGDDRNEGGSEEEDAGAAAAAVLSDGVDGGAGGMLGGGEVMGAAGDGEVADARWAGSGTGGGGGLLDALRMLRTPACLLLAISNGFVTGCTLVCFNMLPSFYNEYFGCSLLEAGLAAAPFGCAAAAARLLGRWASEAAARRFGMRGRLWLMWLLQVLGGGCCMVVGLVAHRSLPACVLLLLVMAAAVQGACGVLYTITPFVSFRHAAAVTAAVSAGGYVGAVVLQAACFLAVAPAMEHGFTAMGAATTAGSAVLCLLRWPAWGGMLLPPAAAALRGDPWAEERYYAAEWSEQERAAGLATAAAAGFALASKAERPRALRPAELVMGAAGFAKGGDACGEGGSEEDGGGEEGR</sequence>
<evidence type="ECO:0000313" key="8">
    <source>
        <dbReference type="EMBL" id="AME17971.1"/>
    </source>
</evidence>
<dbReference type="ExpressionAtlas" id="A0A125S9X5">
    <property type="expression patterns" value="baseline and differential"/>
</dbReference>
<comment type="similarity">
    <text evidence="2">Belongs to the major facilitator superfamily. Nitrate/nitrite porter (TC 2.A.1.8) family.</text>
</comment>
<dbReference type="EMBL" id="KT971135">
    <property type="protein sequence ID" value="AME17971.1"/>
    <property type="molecule type" value="mRNA"/>
</dbReference>
<name>A0A125S9X5_CHLRE</name>
<feature type="transmembrane region" description="Helical" evidence="7">
    <location>
        <begin position="178"/>
        <end position="201"/>
    </location>
</feature>
<evidence type="ECO:0000256" key="5">
    <source>
        <dbReference type="ARBA" id="ARBA00023136"/>
    </source>
</evidence>
<feature type="transmembrane region" description="Helical" evidence="7">
    <location>
        <begin position="150"/>
        <end position="172"/>
    </location>
</feature>
<feature type="transmembrane region" description="Helical" evidence="7">
    <location>
        <begin position="222"/>
        <end position="243"/>
    </location>
</feature>
<keyword evidence="5 7" id="KW-0472">Membrane</keyword>
<feature type="transmembrane region" description="Helical" evidence="7">
    <location>
        <begin position="313"/>
        <end position="331"/>
    </location>
</feature>
<dbReference type="Pfam" id="PF07690">
    <property type="entry name" value="MFS_1"/>
    <property type="match status" value="1"/>
</dbReference>
<evidence type="ECO:0000256" key="6">
    <source>
        <dbReference type="SAM" id="MobiDB-lite"/>
    </source>
</evidence>
<dbReference type="GO" id="GO:0015112">
    <property type="term" value="F:nitrate transmembrane transporter activity"/>
    <property type="evidence" value="ECO:0007669"/>
    <property type="project" value="InterPro"/>
</dbReference>
<feature type="compositionally biased region" description="Acidic residues" evidence="6">
    <location>
        <begin position="415"/>
        <end position="426"/>
    </location>
</feature>
<evidence type="ECO:0000256" key="2">
    <source>
        <dbReference type="ARBA" id="ARBA00008432"/>
    </source>
</evidence>
<reference evidence="8" key="1">
    <citation type="submission" date="2015-10" db="EMBL/GenBank/DDBJ databases">
        <title>NRT2.4 and NRT2.5 are two half-size transporters from the Chlamydomonas NRT2 family.</title>
        <authorList>
            <person name="Higuera J.J."/>
            <person name="Calatrava V.V."/>
            <person name="Gonzalez Z."/>
            <person name="Mariscal V."/>
            <person name="Siverio J.M."/>
            <person name="Fernandez E."/>
            <person name="Galvan A."/>
        </authorList>
    </citation>
    <scope>NUCLEOTIDE SEQUENCE</scope>
</reference>
<dbReference type="GO" id="GO:0016020">
    <property type="term" value="C:membrane"/>
    <property type="evidence" value="ECO:0007669"/>
    <property type="project" value="UniProtKB-SubCell"/>
</dbReference>
<keyword evidence="4 7" id="KW-1133">Transmembrane helix</keyword>
<organism evidence="8">
    <name type="scientific">Chlamydomonas reinhardtii</name>
    <name type="common">Chlamydomonas smithii</name>
    <dbReference type="NCBI Taxonomy" id="3055"/>
    <lineage>
        <taxon>Eukaryota</taxon>
        <taxon>Viridiplantae</taxon>
        <taxon>Chlorophyta</taxon>
        <taxon>core chlorophytes</taxon>
        <taxon>Chlorophyceae</taxon>
        <taxon>CS clade</taxon>
        <taxon>Chlamydomonadales</taxon>
        <taxon>Chlamydomonadaceae</taxon>
        <taxon>Chlamydomonas</taxon>
    </lineage>
</organism>
<dbReference type="SUPFAM" id="SSF103473">
    <property type="entry name" value="MFS general substrate transporter"/>
    <property type="match status" value="1"/>
</dbReference>
<dbReference type="InterPro" id="IPR036259">
    <property type="entry name" value="MFS_trans_sf"/>
</dbReference>
<comment type="subcellular location">
    <subcellularLocation>
        <location evidence="1">Membrane</location>
        <topology evidence="1">Multi-pass membrane protein</topology>
    </subcellularLocation>
</comment>
<evidence type="ECO:0000256" key="7">
    <source>
        <dbReference type="SAM" id="Phobius"/>
    </source>
</evidence>
<keyword evidence="3 7" id="KW-0812">Transmembrane</keyword>
<feature type="transmembrane region" description="Helical" evidence="7">
    <location>
        <begin position="283"/>
        <end position="307"/>
    </location>
</feature>
<dbReference type="InterPro" id="IPR011701">
    <property type="entry name" value="MFS"/>
</dbReference>
<dbReference type="InterPro" id="IPR044772">
    <property type="entry name" value="NO3_transporter"/>
</dbReference>
<evidence type="ECO:0000256" key="4">
    <source>
        <dbReference type="ARBA" id="ARBA00022989"/>
    </source>
</evidence>
<accession>A0A125S9X5</accession>
<evidence type="ECO:0000256" key="1">
    <source>
        <dbReference type="ARBA" id="ARBA00004141"/>
    </source>
</evidence>
<feature type="region of interest" description="Disordered" evidence="6">
    <location>
        <begin position="407"/>
        <end position="426"/>
    </location>
</feature>